<dbReference type="RefSeq" id="WP_326122934.1">
    <property type="nucleotide sequence ID" value="NZ_JARSFG010000011.1"/>
</dbReference>
<dbReference type="SUPFAM" id="SSF53335">
    <property type="entry name" value="S-adenosyl-L-methionine-dependent methyltransferases"/>
    <property type="match status" value="1"/>
</dbReference>
<dbReference type="PANTHER" id="PTHR43861">
    <property type="entry name" value="TRANS-ACONITATE 2-METHYLTRANSFERASE-RELATED"/>
    <property type="match status" value="1"/>
</dbReference>
<dbReference type="InterPro" id="IPR029063">
    <property type="entry name" value="SAM-dependent_MTases_sf"/>
</dbReference>
<keyword evidence="3" id="KW-1185">Reference proteome</keyword>
<dbReference type="InterPro" id="IPR013217">
    <property type="entry name" value="Methyltransf_12"/>
</dbReference>
<evidence type="ECO:0000313" key="3">
    <source>
        <dbReference type="Proteomes" id="UP001344888"/>
    </source>
</evidence>
<evidence type="ECO:0000313" key="2">
    <source>
        <dbReference type="EMBL" id="MEC1178414.1"/>
    </source>
</evidence>
<reference evidence="2 3" key="1">
    <citation type="submission" date="2023-03" db="EMBL/GenBank/DDBJ databases">
        <title>Bacillus Genome Sequencing.</title>
        <authorList>
            <person name="Dunlap C."/>
        </authorList>
    </citation>
    <scope>NUCLEOTIDE SEQUENCE [LARGE SCALE GENOMIC DNA]</scope>
    <source>
        <strain evidence="2 3">B-59205</strain>
    </source>
</reference>
<protein>
    <submittedName>
        <fullName evidence="2">Methyltransferase</fullName>
    </submittedName>
</protein>
<keyword evidence="2" id="KW-0808">Transferase</keyword>
<dbReference type="GO" id="GO:0032259">
    <property type="term" value="P:methylation"/>
    <property type="evidence" value="ECO:0007669"/>
    <property type="project" value="UniProtKB-KW"/>
</dbReference>
<dbReference type="CDD" id="cd02440">
    <property type="entry name" value="AdoMet_MTases"/>
    <property type="match status" value="1"/>
</dbReference>
<keyword evidence="2" id="KW-0489">Methyltransferase</keyword>
<dbReference type="GO" id="GO:0008168">
    <property type="term" value="F:methyltransferase activity"/>
    <property type="evidence" value="ECO:0007669"/>
    <property type="project" value="UniProtKB-KW"/>
</dbReference>
<sequence>MNLNWHNNQVKTYDQQISKKIAGYNLLYDLTSHLLSIHTPSIQRMLIIGAGGGQELISFSSVLPNCHFTALDFSEPMLARAKERTQQLNTPIDFVLANWMDYEVTAQFDAASCLLVLNFIEGIEEKARFINKIYHSLKPGAVLFIATMMKDSEQCMKRQLAAWKNYMQQQEISSEHATKFAETYQDAYQLLQEDELISLLTACGFTSVSHYFQSFLLAGYICIK</sequence>
<gene>
    <name evidence="2" type="ORF">P9B03_07970</name>
</gene>
<dbReference type="AlphaFoldDB" id="A0AAW9NID6"/>
<comment type="caution">
    <text evidence="2">The sequence shown here is derived from an EMBL/GenBank/DDBJ whole genome shotgun (WGS) entry which is preliminary data.</text>
</comment>
<organism evidence="2 3">
    <name type="scientific">Metasolibacillus meyeri</name>
    <dbReference type="NCBI Taxonomy" id="1071052"/>
    <lineage>
        <taxon>Bacteria</taxon>
        <taxon>Bacillati</taxon>
        <taxon>Bacillota</taxon>
        <taxon>Bacilli</taxon>
        <taxon>Bacillales</taxon>
        <taxon>Caryophanaceae</taxon>
        <taxon>Metasolibacillus</taxon>
    </lineage>
</organism>
<feature type="domain" description="Methyltransferase type 12" evidence="1">
    <location>
        <begin position="46"/>
        <end position="143"/>
    </location>
</feature>
<name>A0AAW9NID6_9BACL</name>
<evidence type="ECO:0000259" key="1">
    <source>
        <dbReference type="Pfam" id="PF08242"/>
    </source>
</evidence>
<dbReference type="Gene3D" id="3.40.50.150">
    <property type="entry name" value="Vaccinia Virus protein VP39"/>
    <property type="match status" value="1"/>
</dbReference>
<dbReference type="Pfam" id="PF08242">
    <property type="entry name" value="Methyltransf_12"/>
    <property type="match status" value="1"/>
</dbReference>
<dbReference type="EMBL" id="JARSFG010000011">
    <property type="protein sequence ID" value="MEC1178414.1"/>
    <property type="molecule type" value="Genomic_DNA"/>
</dbReference>
<accession>A0AAW9NID6</accession>
<proteinExistence type="predicted"/>
<dbReference type="Proteomes" id="UP001344888">
    <property type="component" value="Unassembled WGS sequence"/>
</dbReference>